<feature type="non-terminal residue" evidence="1">
    <location>
        <position position="63"/>
    </location>
</feature>
<proteinExistence type="predicted"/>
<accession>A0A9P5YNL4</accession>
<comment type="caution">
    <text evidence="1">The sequence shown here is derived from an EMBL/GenBank/DDBJ whole genome shotgun (WGS) entry which is preliminary data.</text>
</comment>
<dbReference type="AlphaFoldDB" id="A0A9P5YNL4"/>
<organism evidence="1 2">
    <name type="scientific">Pholiota conissans</name>
    <dbReference type="NCBI Taxonomy" id="109636"/>
    <lineage>
        <taxon>Eukaryota</taxon>
        <taxon>Fungi</taxon>
        <taxon>Dikarya</taxon>
        <taxon>Basidiomycota</taxon>
        <taxon>Agaricomycotina</taxon>
        <taxon>Agaricomycetes</taxon>
        <taxon>Agaricomycetidae</taxon>
        <taxon>Agaricales</taxon>
        <taxon>Agaricineae</taxon>
        <taxon>Strophariaceae</taxon>
        <taxon>Pholiota</taxon>
    </lineage>
</organism>
<sequence length="63" mass="7213">MSKILDEESSSSQKTWQLRQTKIRSSEMFRYVAANLHREQLVPSEAFMFLLENGTVASCASML</sequence>
<gene>
    <name evidence="1" type="ORF">BDN70DRAFT_886199</name>
</gene>
<evidence type="ECO:0000313" key="1">
    <source>
        <dbReference type="EMBL" id="KAF9473088.1"/>
    </source>
</evidence>
<reference evidence="1" key="1">
    <citation type="submission" date="2020-11" db="EMBL/GenBank/DDBJ databases">
        <authorList>
            <consortium name="DOE Joint Genome Institute"/>
            <person name="Ahrendt S."/>
            <person name="Riley R."/>
            <person name="Andreopoulos W."/>
            <person name="Labutti K."/>
            <person name="Pangilinan J."/>
            <person name="Ruiz-Duenas F.J."/>
            <person name="Barrasa J.M."/>
            <person name="Sanchez-Garcia M."/>
            <person name="Camarero S."/>
            <person name="Miyauchi S."/>
            <person name="Serrano A."/>
            <person name="Linde D."/>
            <person name="Babiker R."/>
            <person name="Drula E."/>
            <person name="Ayuso-Fernandez I."/>
            <person name="Pacheco R."/>
            <person name="Padilla G."/>
            <person name="Ferreira P."/>
            <person name="Barriuso J."/>
            <person name="Kellner H."/>
            <person name="Castanera R."/>
            <person name="Alfaro M."/>
            <person name="Ramirez L."/>
            <person name="Pisabarro A.G."/>
            <person name="Kuo A."/>
            <person name="Tritt A."/>
            <person name="Lipzen A."/>
            <person name="He G."/>
            <person name="Yan M."/>
            <person name="Ng V."/>
            <person name="Cullen D."/>
            <person name="Martin F."/>
            <person name="Rosso M.-N."/>
            <person name="Henrissat B."/>
            <person name="Hibbett D."/>
            <person name="Martinez A.T."/>
            <person name="Grigoriev I.V."/>
        </authorList>
    </citation>
    <scope>NUCLEOTIDE SEQUENCE</scope>
    <source>
        <strain evidence="1">CIRM-BRFM 674</strain>
    </source>
</reference>
<name>A0A9P5YNL4_9AGAR</name>
<dbReference type="EMBL" id="MU155471">
    <property type="protein sequence ID" value="KAF9473088.1"/>
    <property type="molecule type" value="Genomic_DNA"/>
</dbReference>
<protein>
    <submittedName>
        <fullName evidence="1">Uncharacterized protein</fullName>
    </submittedName>
</protein>
<dbReference type="Proteomes" id="UP000807469">
    <property type="component" value="Unassembled WGS sequence"/>
</dbReference>
<keyword evidence="2" id="KW-1185">Reference proteome</keyword>
<evidence type="ECO:0000313" key="2">
    <source>
        <dbReference type="Proteomes" id="UP000807469"/>
    </source>
</evidence>